<dbReference type="InterPro" id="IPR016130">
    <property type="entry name" value="Tyr_Pase_AS"/>
</dbReference>
<dbReference type="AlphaFoldDB" id="X6L950"/>
<name>X6L950_RETFI</name>
<dbReference type="Proteomes" id="UP000023152">
    <property type="component" value="Unassembled WGS sequence"/>
</dbReference>
<organism evidence="8 9">
    <name type="scientific">Reticulomyxa filosa</name>
    <dbReference type="NCBI Taxonomy" id="46433"/>
    <lineage>
        <taxon>Eukaryota</taxon>
        <taxon>Sar</taxon>
        <taxon>Rhizaria</taxon>
        <taxon>Retaria</taxon>
        <taxon>Foraminifera</taxon>
        <taxon>Monothalamids</taxon>
        <taxon>Reticulomyxidae</taxon>
        <taxon>Reticulomyxa</taxon>
    </lineage>
</organism>
<dbReference type="Gene3D" id="3.90.190.10">
    <property type="entry name" value="Protein tyrosine phosphatase superfamily"/>
    <property type="match status" value="1"/>
</dbReference>
<evidence type="ECO:0000259" key="6">
    <source>
        <dbReference type="PROSITE" id="PS50054"/>
    </source>
</evidence>
<dbReference type="SUPFAM" id="SSF52799">
    <property type="entry name" value="(Phosphotyrosine protein) phosphatases II"/>
    <property type="match status" value="1"/>
</dbReference>
<evidence type="ECO:0000259" key="7">
    <source>
        <dbReference type="PROSITE" id="PS50056"/>
    </source>
</evidence>
<evidence type="ECO:0000313" key="8">
    <source>
        <dbReference type="EMBL" id="ETN98048.1"/>
    </source>
</evidence>
<dbReference type="GO" id="GO:0007165">
    <property type="term" value="P:signal transduction"/>
    <property type="evidence" value="ECO:0007669"/>
    <property type="project" value="TreeGrafter"/>
</dbReference>
<reference evidence="8 9" key="1">
    <citation type="journal article" date="2013" name="Curr. Biol.">
        <title>The Genome of the Foraminiferan Reticulomyxa filosa.</title>
        <authorList>
            <person name="Glockner G."/>
            <person name="Hulsmann N."/>
            <person name="Schleicher M."/>
            <person name="Noegel A.A."/>
            <person name="Eichinger L."/>
            <person name="Gallinger C."/>
            <person name="Pawlowski J."/>
            <person name="Sierra R."/>
            <person name="Euteneuer U."/>
            <person name="Pillet L."/>
            <person name="Moustafa A."/>
            <person name="Platzer M."/>
            <person name="Groth M."/>
            <person name="Szafranski K."/>
            <person name="Schliwa M."/>
        </authorList>
    </citation>
    <scope>NUCLEOTIDE SEQUENCE [LARGE SCALE GENOMIC DNA]</scope>
</reference>
<dbReference type="SMART" id="SM00195">
    <property type="entry name" value="DSPc"/>
    <property type="match status" value="1"/>
</dbReference>
<proteinExistence type="inferred from homology"/>
<feature type="domain" description="Tyrosine specific protein phosphatases" evidence="7">
    <location>
        <begin position="108"/>
        <end position="166"/>
    </location>
</feature>
<dbReference type="PROSITE" id="PS50056">
    <property type="entry name" value="TYR_PHOSPHATASE_2"/>
    <property type="match status" value="1"/>
</dbReference>
<dbReference type="GO" id="GO:0005829">
    <property type="term" value="C:cytosol"/>
    <property type="evidence" value="ECO:0007669"/>
    <property type="project" value="TreeGrafter"/>
</dbReference>
<comment type="caution">
    <text evidence="8">The sequence shown here is derived from an EMBL/GenBank/DDBJ whole genome shotgun (WGS) entry which is preliminary data.</text>
</comment>
<sequence length="200" mass="23123">MIFESALTNDLAFLLPFTIELFTSFFPKPFWSAHEIVPNLILGDVNVVTYKRAIEYYPLSAVLTVLNDSEMQCINILETLKEYNITAENNNWLRFNYSDGLVENGLQKEFHTAADFIHNWVDQKQQAIIVHCWAGASRSPTIVAAYLIKYREHSKDSALQLIREKRKIAYPNAFFLQQLDAFEQNFSRQQNSCNCTCVLL</sequence>
<protein>
    <recommendedName>
        <fullName evidence="10">Dual specificity protein phosphatase</fullName>
    </recommendedName>
</protein>
<evidence type="ECO:0000256" key="3">
    <source>
        <dbReference type="ARBA" id="ARBA00022912"/>
    </source>
</evidence>
<dbReference type="CDD" id="cd14498">
    <property type="entry name" value="DSP"/>
    <property type="match status" value="1"/>
</dbReference>
<dbReference type="PANTHER" id="PTHR45948:SF2">
    <property type="entry name" value="DUAL SPECIFICITY PROTEIN PHOSPHATASE"/>
    <property type="match status" value="1"/>
</dbReference>
<dbReference type="Pfam" id="PF00782">
    <property type="entry name" value="DSPc"/>
    <property type="match status" value="1"/>
</dbReference>
<evidence type="ECO:0000313" key="9">
    <source>
        <dbReference type="Proteomes" id="UP000023152"/>
    </source>
</evidence>
<evidence type="ECO:0008006" key="10">
    <source>
        <dbReference type="Google" id="ProtNLM"/>
    </source>
</evidence>
<dbReference type="InterPro" id="IPR029021">
    <property type="entry name" value="Prot-tyrosine_phosphatase-like"/>
</dbReference>
<keyword evidence="2" id="KW-0378">Hydrolase</keyword>
<evidence type="ECO:0000256" key="4">
    <source>
        <dbReference type="ARBA" id="ARBA00047761"/>
    </source>
</evidence>
<keyword evidence="3" id="KW-0904">Protein phosphatase</keyword>
<accession>X6L950</accession>
<dbReference type="GO" id="GO:0004722">
    <property type="term" value="F:protein serine/threonine phosphatase activity"/>
    <property type="evidence" value="ECO:0007669"/>
    <property type="project" value="UniProtKB-EC"/>
</dbReference>
<dbReference type="PANTHER" id="PTHR45948">
    <property type="entry name" value="DUAL SPECIFICITY PROTEIN PHOSPHATASE DDB_G0269404-RELATED"/>
    <property type="match status" value="1"/>
</dbReference>
<gene>
    <name evidence="8" type="ORF">RFI_39473</name>
</gene>
<keyword evidence="9" id="KW-1185">Reference proteome</keyword>
<dbReference type="GO" id="GO:0004725">
    <property type="term" value="F:protein tyrosine phosphatase activity"/>
    <property type="evidence" value="ECO:0007669"/>
    <property type="project" value="TreeGrafter"/>
</dbReference>
<dbReference type="InterPro" id="IPR020422">
    <property type="entry name" value="TYR_PHOSPHATASE_DUAL_dom"/>
</dbReference>
<comment type="catalytic activity">
    <reaction evidence="4">
        <text>O-phospho-L-seryl-[protein] + H2O = L-seryl-[protein] + phosphate</text>
        <dbReference type="Rhea" id="RHEA:20629"/>
        <dbReference type="Rhea" id="RHEA-COMP:9863"/>
        <dbReference type="Rhea" id="RHEA-COMP:11604"/>
        <dbReference type="ChEBI" id="CHEBI:15377"/>
        <dbReference type="ChEBI" id="CHEBI:29999"/>
        <dbReference type="ChEBI" id="CHEBI:43474"/>
        <dbReference type="ChEBI" id="CHEBI:83421"/>
        <dbReference type="EC" id="3.1.3.16"/>
    </reaction>
</comment>
<dbReference type="EMBL" id="ASPP01047815">
    <property type="protein sequence ID" value="ETN98048.1"/>
    <property type="molecule type" value="Genomic_DNA"/>
</dbReference>
<evidence type="ECO:0000256" key="1">
    <source>
        <dbReference type="ARBA" id="ARBA00008601"/>
    </source>
</evidence>
<evidence type="ECO:0000256" key="2">
    <source>
        <dbReference type="ARBA" id="ARBA00022801"/>
    </source>
</evidence>
<dbReference type="PROSITE" id="PS00383">
    <property type="entry name" value="TYR_PHOSPHATASE_1"/>
    <property type="match status" value="1"/>
</dbReference>
<dbReference type="OrthoDB" id="10252009at2759"/>
<comment type="catalytic activity">
    <reaction evidence="5">
        <text>O-phospho-L-threonyl-[protein] + H2O = L-threonyl-[protein] + phosphate</text>
        <dbReference type="Rhea" id="RHEA:47004"/>
        <dbReference type="Rhea" id="RHEA-COMP:11060"/>
        <dbReference type="Rhea" id="RHEA-COMP:11605"/>
        <dbReference type="ChEBI" id="CHEBI:15377"/>
        <dbReference type="ChEBI" id="CHEBI:30013"/>
        <dbReference type="ChEBI" id="CHEBI:43474"/>
        <dbReference type="ChEBI" id="CHEBI:61977"/>
        <dbReference type="EC" id="3.1.3.16"/>
    </reaction>
</comment>
<comment type="similarity">
    <text evidence="1">Belongs to the protein-tyrosine phosphatase family. Non-receptor class dual specificity subfamily.</text>
</comment>
<dbReference type="InterPro" id="IPR000340">
    <property type="entry name" value="Dual-sp_phosphatase_cat-dom"/>
</dbReference>
<dbReference type="InterPro" id="IPR000387">
    <property type="entry name" value="Tyr_Pase_dom"/>
</dbReference>
<feature type="domain" description="Tyrosine-protein phosphatase" evidence="6">
    <location>
        <begin position="30"/>
        <end position="188"/>
    </location>
</feature>
<evidence type="ECO:0000256" key="5">
    <source>
        <dbReference type="ARBA" id="ARBA00048336"/>
    </source>
</evidence>
<dbReference type="PROSITE" id="PS50054">
    <property type="entry name" value="TYR_PHOSPHATASE_DUAL"/>
    <property type="match status" value="1"/>
</dbReference>
<dbReference type="OMA" id="VCAAYMM"/>